<protein>
    <submittedName>
        <fullName evidence="3">DUF2304 domain-containing protein</fullName>
    </submittedName>
</protein>
<organism evidence="3">
    <name type="scientific">Herbiconiux sp. A18JL235</name>
    <dbReference type="NCBI Taxonomy" id="3152363"/>
    <lineage>
        <taxon>Bacteria</taxon>
        <taxon>Bacillati</taxon>
        <taxon>Actinomycetota</taxon>
        <taxon>Actinomycetes</taxon>
        <taxon>Micrococcales</taxon>
        <taxon>Microbacteriaceae</taxon>
        <taxon>Herbiconiux</taxon>
    </lineage>
</organism>
<feature type="transmembrane region" description="Helical" evidence="2">
    <location>
        <begin position="6"/>
        <end position="24"/>
    </location>
</feature>
<evidence type="ECO:0000256" key="2">
    <source>
        <dbReference type="SAM" id="Phobius"/>
    </source>
</evidence>
<evidence type="ECO:0000313" key="3">
    <source>
        <dbReference type="EMBL" id="XDI06547.1"/>
    </source>
</evidence>
<proteinExistence type="predicted"/>
<dbReference type="Pfam" id="PF10066">
    <property type="entry name" value="DUF2304"/>
    <property type="match status" value="1"/>
</dbReference>
<dbReference type="RefSeq" id="WP_368498927.1">
    <property type="nucleotide sequence ID" value="NZ_CP162511.1"/>
</dbReference>
<reference evidence="3" key="1">
    <citation type="submission" date="2024-05" db="EMBL/GenBank/DDBJ databases">
        <title>Herbiconiux sp. A18JL235.</title>
        <authorList>
            <person name="Zhang G."/>
        </authorList>
    </citation>
    <scope>NUCLEOTIDE SEQUENCE</scope>
    <source>
        <strain evidence="3">A18JL235</strain>
    </source>
</reference>
<accession>A0AB39BIV1</accession>
<keyword evidence="2" id="KW-1133">Transmembrane helix</keyword>
<name>A0AB39BIV1_9MICO</name>
<sequence>MSVASYLLGIVAALITLGVVVESLRRRHLRERHAIWWLLAGTVALVIGIFPGILGFLSGLVGVTVPSNLVFFLSIAVLFFVSIQHSGELTELEGETRTLAEAVALQELRVSELERALAEVRRASVDDTGSDAPAPGTDPGRA</sequence>
<evidence type="ECO:0000256" key="1">
    <source>
        <dbReference type="SAM" id="MobiDB-lite"/>
    </source>
</evidence>
<feature type="region of interest" description="Disordered" evidence="1">
    <location>
        <begin position="121"/>
        <end position="142"/>
    </location>
</feature>
<feature type="transmembrane region" description="Helical" evidence="2">
    <location>
        <begin position="63"/>
        <end position="83"/>
    </location>
</feature>
<dbReference type="EMBL" id="CP162511">
    <property type="protein sequence ID" value="XDI06547.1"/>
    <property type="molecule type" value="Genomic_DNA"/>
</dbReference>
<feature type="transmembrane region" description="Helical" evidence="2">
    <location>
        <begin position="36"/>
        <end position="57"/>
    </location>
</feature>
<keyword evidence="2" id="KW-0812">Transmembrane</keyword>
<gene>
    <name evidence="3" type="ORF">ABFY20_05470</name>
</gene>
<keyword evidence="2" id="KW-0472">Membrane</keyword>
<dbReference type="AlphaFoldDB" id="A0AB39BIV1"/>
<dbReference type="InterPro" id="IPR019277">
    <property type="entry name" value="DUF2304"/>
</dbReference>